<dbReference type="eggNOG" id="ENOG50331Z0">
    <property type="taxonomic scope" value="Bacteria"/>
</dbReference>
<keyword evidence="3" id="KW-1185">Reference proteome</keyword>
<evidence type="ECO:0000313" key="3">
    <source>
        <dbReference type="Proteomes" id="UP000005856"/>
    </source>
</evidence>
<dbReference type="EMBL" id="ABCP01000005">
    <property type="protein sequence ID" value="EDM48717.1"/>
    <property type="molecule type" value="Genomic_DNA"/>
</dbReference>
<dbReference type="Proteomes" id="UP000005856">
    <property type="component" value="Unassembled WGS sequence"/>
</dbReference>
<evidence type="ECO:0008006" key="4">
    <source>
        <dbReference type="Google" id="ProtNLM"/>
    </source>
</evidence>
<feature type="chain" id="PRO_5002696195" description="Lipoprotein" evidence="1">
    <location>
        <begin position="27"/>
        <end position="260"/>
    </location>
</feature>
<keyword evidence="1" id="KW-0732">Signal</keyword>
<evidence type="ECO:0000256" key="1">
    <source>
        <dbReference type="SAM" id="SignalP"/>
    </source>
</evidence>
<sequence>MFTMESSMKFHALTICALAALIVGCAATRISPTPSPTSAPQAESSPVVVEPEWVPLTDGAEISYDANYEYHPSEMKLSNGKLLRGNSWNGYLKAYVESFPPEKREPILQGITRHVTDYDKVEGVIRFEPVRYMSGPYSQASHLAVVGTLRPESATAFLKFHYYGDSWLFAKSFKVVTDGVPFQSPKIKFRQDHYGGSVWETAYLNLNKEEYRALAEDIVSSEEAIIRFQGKQYYSDLTVTERMREDIEYMLEALDQIGVE</sequence>
<dbReference type="STRING" id="443152.MDG893_16917"/>
<name>A6EY08_9GAMM</name>
<reference evidence="2 3" key="1">
    <citation type="submission" date="2007-06" db="EMBL/GenBank/DDBJ databases">
        <authorList>
            <person name="Green D."/>
            <person name="Ferriera S."/>
            <person name="Johnson J."/>
            <person name="Kravitz S."/>
            <person name="Beeson K."/>
            <person name="Sutton G."/>
            <person name="Rogers Y.-H."/>
            <person name="Friedman R."/>
            <person name="Frazier M."/>
            <person name="Venter J.C."/>
        </authorList>
    </citation>
    <scope>NUCLEOTIDE SEQUENCE [LARGE SCALE GENOMIC DNA]</scope>
    <source>
        <strain evidence="2 3">DG893</strain>
    </source>
</reference>
<feature type="signal peptide" evidence="1">
    <location>
        <begin position="1"/>
        <end position="26"/>
    </location>
</feature>
<dbReference type="AlphaFoldDB" id="A6EY08"/>
<organism evidence="2 3">
    <name type="scientific">Marinobacter algicola DG893</name>
    <dbReference type="NCBI Taxonomy" id="443152"/>
    <lineage>
        <taxon>Bacteria</taxon>
        <taxon>Pseudomonadati</taxon>
        <taxon>Pseudomonadota</taxon>
        <taxon>Gammaproteobacteria</taxon>
        <taxon>Pseudomonadales</taxon>
        <taxon>Marinobacteraceae</taxon>
        <taxon>Marinobacter</taxon>
    </lineage>
</organism>
<proteinExistence type="predicted"/>
<comment type="caution">
    <text evidence="2">The sequence shown here is derived from an EMBL/GenBank/DDBJ whole genome shotgun (WGS) entry which is preliminary data.</text>
</comment>
<accession>A6EY08</accession>
<protein>
    <recommendedName>
        <fullName evidence="4">Lipoprotein</fullName>
    </recommendedName>
</protein>
<gene>
    <name evidence="2" type="ORF">MDG893_16917</name>
</gene>
<evidence type="ECO:0000313" key="2">
    <source>
        <dbReference type="EMBL" id="EDM48717.1"/>
    </source>
</evidence>